<comment type="caution">
    <text evidence="1">The sequence shown here is derived from an EMBL/GenBank/DDBJ whole genome shotgun (WGS) entry which is preliminary data.</text>
</comment>
<organism evidence="1 2">
    <name type="scientific">Dyadobacter helix</name>
    <dbReference type="NCBI Taxonomy" id="2822344"/>
    <lineage>
        <taxon>Bacteria</taxon>
        <taxon>Pseudomonadati</taxon>
        <taxon>Bacteroidota</taxon>
        <taxon>Cytophagia</taxon>
        <taxon>Cytophagales</taxon>
        <taxon>Spirosomataceae</taxon>
        <taxon>Dyadobacter</taxon>
    </lineage>
</organism>
<accession>A0A916JH32</accession>
<protein>
    <submittedName>
        <fullName evidence="1">Uncharacterized protein</fullName>
    </submittedName>
</protein>
<evidence type="ECO:0000313" key="1">
    <source>
        <dbReference type="EMBL" id="CAG5010109.1"/>
    </source>
</evidence>
<name>A0A916JH32_9BACT</name>
<proteinExistence type="predicted"/>
<dbReference type="Proteomes" id="UP000680038">
    <property type="component" value="Unassembled WGS sequence"/>
</dbReference>
<sequence length="120" mass="13446">MTNQTLQPEERKQATARLIFRDGFTPYKCAADLSKPLTAQCLRVDGVTILGSANRDVHANIEYVEHKPAIKLKKKKITGFAEKIDPFAGKHYVAPKAVQDKIEDVKQLLKGSPIPEEFLK</sequence>
<reference evidence="1" key="1">
    <citation type="submission" date="2021-04" db="EMBL/GenBank/DDBJ databases">
        <authorList>
            <person name="Rodrigo-Torres L."/>
            <person name="Arahal R. D."/>
            <person name="Lucena T."/>
        </authorList>
    </citation>
    <scope>NUCLEOTIDE SEQUENCE</scope>
    <source>
        <strain evidence="1">CECT 9275</strain>
    </source>
</reference>
<dbReference type="EMBL" id="CAJRAF010000002">
    <property type="protein sequence ID" value="CAG5010109.1"/>
    <property type="molecule type" value="Genomic_DNA"/>
</dbReference>
<dbReference type="AlphaFoldDB" id="A0A916JH32"/>
<dbReference type="RefSeq" id="WP_215240997.1">
    <property type="nucleotide sequence ID" value="NZ_CAJRAF010000002.1"/>
</dbReference>
<evidence type="ECO:0000313" key="2">
    <source>
        <dbReference type="Proteomes" id="UP000680038"/>
    </source>
</evidence>
<keyword evidence="2" id="KW-1185">Reference proteome</keyword>
<gene>
    <name evidence="1" type="ORF">DYBT9275_04646</name>
</gene>